<protein>
    <submittedName>
        <fullName evidence="5">Uncharacterized protein</fullName>
    </submittedName>
</protein>
<sequence>MVMTETELIAWLQLAAVPSLGGSRIQRLLTYATPSQLVTMTTEQLQQCGLTTKQIQAFLHPNPSRLQLALQWQQVPHQHILTLDSPHYPHLLKQISSPPPLLFVRGDLCCLGAPQIAVIGSRSASIDGRESAFHFSKALATNNYVVTSGLALGIDGQAHQGALQAGGLTIAVLGSGLDQIYPARHRSLAASIAEQGALVSEFWPDEQPRPQNFPRRNRIISGLSTGVLVIEAAQKSGSLITARYALEQGREVFALPGSIHNPASRGCNALIKSGAKLVESPADIYEEVGSLTECAISNQIGVPLATKENEELPFPALLANVGTEATPVDVVAERCKQPIHQILPQLLELELSGWVTAVPGGYIRTRRG</sequence>
<dbReference type="Pfam" id="PF25317">
    <property type="entry name" value="SAM_SMF"/>
    <property type="match status" value="1"/>
</dbReference>
<dbReference type="RefSeq" id="WP_369926264.1">
    <property type="nucleotide sequence ID" value="NZ_FUZI01000013.1"/>
</dbReference>
<dbReference type="GO" id="GO:0009294">
    <property type="term" value="P:DNA-mediated transformation"/>
    <property type="evidence" value="ECO:0007669"/>
    <property type="project" value="InterPro"/>
</dbReference>
<dbReference type="InterPro" id="IPR057666">
    <property type="entry name" value="DrpA_SLOG"/>
</dbReference>
<evidence type="ECO:0000313" key="5">
    <source>
        <dbReference type="EMBL" id="SKC34178.1"/>
    </source>
</evidence>
<dbReference type="InterPro" id="IPR036388">
    <property type="entry name" value="WH-like_DNA-bd_sf"/>
</dbReference>
<dbReference type="Pfam" id="PF17782">
    <property type="entry name" value="WHD_DprA"/>
    <property type="match status" value="1"/>
</dbReference>
<evidence type="ECO:0000313" key="6">
    <source>
        <dbReference type="Proteomes" id="UP000189966"/>
    </source>
</evidence>
<feature type="domain" description="DprA winged helix" evidence="3">
    <location>
        <begin position="315"/>
        <end position="361"/>
    </location>
</feature>
<dbReference type="NCBIfam" id="TIGR00732">
    <property type="entry name" value="dprA"/>
    <property type="match status" value="1"/>
</dbReference>
<dbReference type="Proteomes" id="UP000189966">
    <property type="component" value="Unassembled WGS sequence"/>
</dbReference>
<organism evidence="5 6">
    <name type="scientific">Photobacterium piscicola</name>
    <dbReference type="NCBI Taxonomy" id="1378299"/>
    <lineage>
        <taxon>Bacteria</taxon>
        <taxon>Pseudomonadati</taxon>
        <taxon>Pseudomonadota</taxon>
        <taxon>Gammaproteobacteria</taxon>
        <taxon>Vibrionales</taxon>
        <taxon>Vibrionaceae</taxon>
        <taxon>Photobacterium</taxon>
    </lineage>
</organism>
<dbReference type="AlphaFoldDB" id="A0A1T5I4Y5"/>
<feature type="domain" description="Smf/DprA SAM" evidence="4">
    <location>
        <begin position="3"/>
        <end position="71"/>
    </location>
</feature>
<comment type="similarity">
    <text evidence="1">Belongs to the DprA/Smf family.</text>
</comment>
<feature type="domain" description="Smf/DprA SLOG" evidence="2">
    <location>
        <begin position="80"/>
        <end position="288"/>
    </location>
</feature>
<name>A0A1T5I4Y5_9GAMM</name>
<evidence type="ECO:0000256" key="1">
    <source>
        <dbReference type="ARBA" id="ARBA00006525"/>
    </source>
</evidence>
<dbReference type="InterPro" id="IPR003488">
    <property type="entry name" value="DprA"/>
</dbReference>
<dbReference type="Gene3D" id="1.10.10.10">
    <property type="entry name" value="Winged helix-like DNA-binding domain superfamily/Winged helix DNA-binding domain"/>
    <property type="match status" value="1"/>
</dbReference>
<evidence type="ECO:0000259" key="2">
    <source>
        <dbReference type="Pfam" id="PF02481"/>
    </source>
</evidence>
<dbReference type="PANTHER" id="PTHR43022:SF1">
    <property type="entry name" value="PROTEIN SMF"/>
    <property type="match status" value="1"/>
</dbReference>
<accession>A0A1T5I4Y5</accession>
<evidence type="ECO:0000259" key="3">
    <source>
        <dbReference type="Pfam" id="PF17782"/>
    </source>
</evidence>
<dbReference type="Gene3D" id="3.40.50.450">
    <property type="match status" value="1"/>
</dbReference>
<dbReference type="SUPFAM" id="SSF102405">
    <property type="entry name" value="MCP/YpsA-like"/>
    <property type="match status" value="1"/>
</dbReference>
<dbReference type="Pfam" id="PF02481">
    <property type="entry name" value="DNA_processg_A"/>
    <property type="match status" value="1"/>
</dbReference>
<dbReference type="InterPro" id="IPR057338">
    <property type="entry name" value="DprA_SAM"/>
</dbReference>
<dbReference type="PANTHER" id="PTHR43022">
    <property type="entry name" value="PROTEIN SMF"/>
    <property type="match status" value="1"/>
</dbReference>
<reference evidence="5 6" key="1">
    <citation type="submission" date="2017-02" db="EMBL/GenBank/DDBJ databases">
        <authorList>
            <person name="Peterson S.W."/>
        </authorList>
    </citation>
    <scope>NUCLEOTIDE SEQUENCE [LARGE SCALE GENOMIC DNA]</scope>
    <source>
        <strain evidence="6">type strain: NCCB 100098</strain>
    </source>
</reference>
<gene>
    <name evidence="5" type="ORF">CZ809_03790</name>
</gene>
<proteinExistence type="inferred from homology"/>
<dbReference type="InterPro" id="IPR041614">
    <property type="entry name" value="DprA_WH"/>
</dbReference>
<evidence type="ECO:0000259" key="4">
    <source>
        <dbReference type="Pfam" id="PF25317"/>
    </source>
</evidence>
<dbReference type="EMBL" id="FUZI01000013">
    <property type="protein sequence ID" value="SKC34178.1"/>
    <property type="molecule type" value="Genomic_DNA"/>
</dbReference>